<proteinExistence type="predicted"/>
<dbReference type="SUPFAM" id="SSF56672">
    <property type="entry name" value="DNA/RNA polymerases"/>
    <property type="match status" value="1"/>
</dbReference>
<sequence length="104" mass="12296">MDSNSHRSDQRIWIFRRIFKLMTLTSARSLNDQSVKNMDNRVKTLEINRNTTFWINDINKCSCKIAESSITSTNENEHKEHLKMVFDRLQQNGITINVNKCKLH</sequence>
<comment type="caution">
    <text evidence="1">The sequence shown here is derived from an EMBL/GenBank/DDBJ whole genome shotgun (WGS) entry which is preliminary data.</text>
</comment>
<keyword evidence="2" id="KW-1185">Reference proteome</keyword>
<dbReference type="GO" id="GO:0071897">
    <property type="term" value="P:DNA biosynthetic process"/>
    <property type="evidence" value="ECO:0007669"/>
    <property type="project" value="UniProtKB-ARBA"/>
</dbReference>
<evidence type="ECO:0000313" key="2">
    <source>
        <dbReference type="Proteomes" id="UP000790347"/>
    </source>
</evidence>
<gene>
    <name evidence="1" type="ORF">DERF_008212</name>
</gene>
<dbReference type="Proteomes" id="UP000790347">
    <property type="component" value="Unassembled WGS sequence"/>
</dbReference>
<evidence type="ECO:0000313" key="1">
    <source>
        <dbReference type="EMBL" id="KAH9517542.1"/>
    </source>
</evidence>
<dbReference type="EMBL" id="ASGP02000003">
    <property type="protein sequence ID" value="KAH9517542.1"/>
    <property type="molecule type" value="Genomic_DNA"/>
</dbReference>
<dbReference type="InterPro" id="IPR043128">
    <property type="entry name" value="Rev_trsase/Diguanyl_cyclase"/>
</dbReference>
<reference evidence="1" key="2">
    <citation type="journal article" date="2022" name="Res Sq">
        <title>Comparative Genomics Reveals Insights into the Divergent Evolution of Astigmatic Mites and Household Pest Adaptations.</title>
        <authorList>
            <person name="Xiong Q."/>
            <person name="Wan A.T.-Y."/>
            <person name="Liu X.-Y."/>
            <person name="Fung C.S.-H."/>
            <person name="Xiao X."/>
            <person name="Malainual N."/>
            <person name="Hou J."/>
            <person name="Wang L."/>
            <person name="Wang M."/>
            <person name="Yang K."/>
            <person name="Cui Y."/>
            <person name="Leung E."/>
            <person name="Nong W."/>
            <person name="Shin S.-K."/>
            <person name="Au S."/>
            <person name="Jeong K.Y."/>
            <person name="Chew F.T."/>
            <person name="Hui J."/>
            <person name="Leung T.F."/>
            <person name="Tungtrongchitr A."/>
            <person name="Zhong N."/>
            <person name="Liu Z."/>
            <person name="Tsui S."/>
        </authorList>
    </citation>
    <scope>NUCLEOTIDE SEQUENCE</scope>
    <source>
        <strain evidence="1">Derf</strain>
        <tissue evidence="1">Whole organism</tissue>
    </source>
</reference>
<protein>
    <submittedName>
        <fullName evidence="1">Uncharacterized protein</fullName>
    </submittedName>
</protein>
<dbReference type="InterPro" id="IPR043502">
    <property type="entry name" value="DNA/RNA_pol_sf"/>
</dbReference>
<dbReference type="AlphaFoldDB" id="A0A922L8X7"/>
<accession>A0A922L8X7</accession>
<reference evidence="1" key="1">
    <citation type="submission" date="2013-05" db="EMBL/GenBank/DDBJ databases">
        <authorList>
            <person name="Yim A.K.Y."/>
            <person name="Chan T.F."/>
            <person name="Ji K.M."/>
            <person name="Liu X.Y."/>
            <person name="Zhou J.W."/>
            <person name="Li R.Q."/>
            <person name="Yang K.Y."/>
            <person name="Li J."/>
            <person name="Li M."/>
            <person name="Law P.T.W."/>
            <person name="Wu Y.L."/>
            <person name="Cai Z.L."/>
            <person name="Qin H."/>
            <person name="Bao Y."/>
            <person name="Leung R.K.K."/>
            <person name="Ng P.K.S."/>
            <person name="Zou J."/>
            <person name="Zhong X.J."/>
            <person name="Ran P.X."/>
            <person name="Zhong N.S."/>
            <person name="Liu Z.G."/>
            <person name="Tsui S.K.W."/>
        </authorList>
    </citation>
    <scope>NUCLEOTIDE SEQUENCE</scope>
    <source>
        <strain evidence="1">Derf</strain>
        <tissue evidence="1">Whole organism</tissue>
    </source>
</reference>
<organism evidence="1 2">
    <name type="scientific">Dermatophagoides farinae</name>
    <name type="common">American house dust mite</name>
    <dbReference type="NCBI Taxonomy" id="6954"/>
    <lineage>
        <taxon>Eukaryota</taxon>
        <taxon>Metazoa</taxon>
        <taxon>Ecdysozoa</taxon>
        <taxon>Arthropoda</taxon>
        <taxon>Chelicerata</taxon>
        <taxon>Arachnida</taxon>
        <taxon>Acari</taxon>
        <taxon>Acariformes</taxon>
        <taxon>Sarcoptiformes</taxon>
        <taxon>Astigmata</taxon>
        <taxon>Psoroptidia</taxon>
        <taxon>Analgoidea</taxon>
        <taxon>Pyroglyphidae</taxon>
        <taxon>Dermatophagoidinae</taxon>
        <taxon>Dermatophagoides</taxon>
    </lineage>
</organism>
<dbReference type="Gene3D" id="3.30.70.270">
    <property type="match status" value="1"/>
</dbReference>
<name>A0A922L8X7_DERFA</name>